<dbReference type="PANTHER" id="PTHR33627">
    <property type="entry name" value="TRANSPOSASE"/>
    <property type="match status" value="1"/>
</dbReference>
<dbReference type="RefSeq" id="WP_353651344.1">
    <property type="nucleotide sequence ID" value="NZ_CP159218.1"/>
</dbReference>
<sequence length="417" mass="46463">MDRVRPRFARYESARHAGALMLGLLSGLDRKNCWTIAEHRGDVSPDGLQHLLSRAKWDADAVRDDLRHYVVEEFGDPDGVLIVDETGDVKKGVHTVGAQRQYTGTAGRIENAQVAVYLTYAAPRGHALIDRALYLPRSWTDDPVRMASAGVPDGVGFATKPALALQMILSAVKAGVPARFVAGDEVYGNDSKLRAALTDTAMGYVLAVACDHRVPTQGGAVRADALTGTLPAQSWQKMSAGAGTKGPRFYSWALIRIPGDQPGLHWLLLHRNDSTDEMAYHRCHSPRPVPLATLVRVAGQRWKIEESFQTAKGQAGLDEHQVRRWCSWHRWSTLAMLAMAFLAVTTAAEKDRQPAPTGLIDLTLNELRKLFDTLTVGAIATREHVLHWSIWRRKHQATARYHHYRRRSEHYKIDLRL</sequence>
<proteinExistence type="predicted"/>
<gene>
    <name evidence="2" type="ORF">ABLG96_01150</name>
</gene>
<dbReference type="InterPro" id="IPR038721">
    <property type="entry name" value="IS701-like_DDE_dom"/>
</dbReference>
<evidence type="ECO:0000259" key="1">
    <source>
        <dbReference type="Pfam" id="PF13546"/>
    </source>
</evidence>
<dbReference type="PANTHER" id="PTHR33627:SF1">
    <property type="entry name" value="TRANSPOSASE"/>
    <property type="match status" value="1"/>
</dbReference>
<dbReference type="NCBIfam" id="NF033540">
    <property type="entry name" value="transpos_IS701"/>
    <property type="match status" value="1"/>
</dbReference>
<dbReference type="InterPro" id="IPR012337">
    <property type="entry name" value="RNaseH-like_sf"/>
</dbReference>
<organism evidence="2">
    <name type="scientific">Nakamurella sp. A5-74</name>
    <dbReference type="NCBI Taxonomy" id="3158264"/>
    <lineage>
        <taxon>Bacteria</taxon>
        <taxon>Bacillati</taxon>
        <taxon>Actinomycetota</taxon>
        <taxon>Actinomycetes</taxon>
        <taxon>Nakamurellales</taxon>
        <taxon>Nakamurellaceae</taxon>
        <taxon>Nakamurella</taxon>
    </lineage>
</organism>
<accession>A0AAU8DWU2</accession>
<dbReference type="InterPro" id="IPR039365">
    <property type="entry name" value="IS701-like"/>
</dbReference>
<evidence type="ECO:0000313" key="2">
    <source>
        <dbReference type="EMBL" id="XCG65739.1"/>
    </source>
</evidence>
<reference evidence="2" key="1">
    <citation type="submission" date="2024-05" db="EMBL/GenBank/DDBJ databases">
        <authorList>
            <person name="Cai S.Y."/>
            <person name="Jin L.M."/>
            <person name="Li H.R."/>
        </authorList>
    </citation>
    <scope>NUCLEOTIDE SEQUENCE</scope>
    <source>
        <strain evidence="2">A5-74</strain>
    </source>
</reference>
<protein>
    <submittedName>
        <fullName evidence="2">IS701 family transposase</fullName>
    </submittedName>
</protein>
<feature type="domain" description="Transposase IS701-like DDE" evidence="1">
    <location>
        <begin position="6"/>
        <end position="220"/>
    </location>
</feature>
<dbReference type="Pfam" id="PF13546">
    <property type="entry name" value="DDE_5"/>
    <property type="match status" value="1"/>
</dbReference>
<dbReference type="AlphaFoldDB" id="A0AAU8DWU2"/>
<dbReference type="EMBL" id="CP159218">
    <property type="protein sequence ID" value="XCG65739.1"/>
    <property type="molecule type" value="Genomic_DNA"/>
</dbReference>
<name>A0AAU8DWU2_9ACTN</name>
<dbReference type="SUPFAM" id="SSF53098">
    <property type="entry name" value="Ribonuclease H-like"/>
    <property type="match status" value="1"/>
</dbReference>